<dbReference type="OrthoDB" id="214896at2157"/>
<dbReference type="SMART" id="SM00858">
    <property type="entry name" value="SAF"/>
    <property type="match status" value="1"/>
</dbReference>
<dbReference type="PANTHER" id="PTHR30536:SF5">
    <property type="entry name" value="ALTRONATE DEHYDRATASE"/>
    <property type="match status" value="1"/>
</dbReference>
<feature type="domain" description="SAF" evidence="2">
    <location>
        <begin position="17"/>
        <end position="88"/>
    </location>
</feature>
<dbReference type="RefSeq" id="WP_076431492.1">
    <property type="nucleotide sequence ID" value="NZ_FTNO01000004.1"/>
</dbReference>
<evidence type="ECO:0000313" key="3">
    <source>
        <dbReference type="EMBL" id="SIR75328.1"/>
    </source>
</evidence>
<dbReference type="CDD" id="cd11613">
    <property type="entry name" value="SAF_AH_GD"/>
    <property type="match status" value="1"/>
</dbReference>
<name>A0A1N7DHQ7_9EURY</name>
<dbReference type="InterPro" id="IPR013974">
    <property type="entry name" value="SAF"/>
</dbReference>
<dbReference type="GO" id="GO:0016829">
    <property type="term" value="F:lyase activity"/>
    <property type="evidence" value="ECO:0007669"/>
    <property type="project" value="UniProtKB-KW"/>
</dbReference>
<evidence type="ECO:0000259" key="2">
    <source>
        <dbReference type="SMART" id="SM00858"/>
    </source>
</evidence>
<dbReference type="Gene3D" id="2.30.130.110">
    <property type="match status" value="1"/>
</dbReference>
<reference evidence="4" key="1">
    <citation type="submission" date="2017-01" db="EMBL/GenBank/DDBJ databases">
        <authorList>
            <person name="Varghese N."/>
            <person name="Submissions S."/>
        </authorList>
    </citation>
    <scope>NUCLEOTIDE SEQUENCE [LARGE SCALE GENOMIC DNA]</scope>
    <source>
        <strain evidence="4">CGMCC 1.7737</strain>
    </source>
</reference>
<gene>
    <name evidence="3" type="ORF">SAMN05421858_3628</name>
</gene>
<protein>
    <submittedName>
        <fullName evidence="3">Altronate dehydratase small subunit</fullName>
    </submittedName>
</protein>
<proteinExistence type="predicted"/>
<accession>A0A1N7DHQ7</accession>
<dbReference type="PANTHER" id="PTHR30536">
    <property type="entry name" value="ALTRONATE/GALACTARATE DEHYDRATASE"/>
    <property type="match status" value="1"/>
</dbReference>
<dbReference type="Proteomes" id="UP000186914">
    <property type="component" value="Unassembled WGS sequence"/>
</dbReference>
<sequence>MKGDVIEDAALLMDQQDSVATALEDLESGRVLNFDSGKIVLADRVPFGHKFALGPIERGEDIYKYGAVIGRATADVPSGTWVHTHNCESTRGRGDQEETK</sequence>
<dbReference type="EMBL" id="FTNO01000004">
    <property type="protein sequence ID" value="SIR75328.1"/>
    <property type="molecule type" value="Genomic_DNA"/>
</dbReference>
<dbReference type="InterPro" id="IPR044144">
    <property type="entry name" value="SAF_UxaA/GarD"/>
</dbReference>
<keyword evidence="1" id="KW-0456">Lyase</keyword>
<dbReference type="GO" id="GO:0019698">
    <property type="term" value="P:D-galacturonate catabolic process"/>
    <property type="evidence" value="ECO:0007669"/>
    <property type="project" value="TreeGrafter"/>
</dbReference>
<keyword evidence="4" id="KW-1185">Reference proteome</keyword>
<evidence type="ECO:0000313" key="4">
    <source>
        <dbReference type="Proteomes" id="UP000186914"/>
    </source>
</evidence>
<organism evidence="3 4">
    <name type="scientific">Haladaptatus litoreus</name>
    <dbReference type="NCBI Taxonomy" id="553468"/>
    <lineage>
        <taxon>Archaea</taxon>
        <taxon>Methanobacteriati</taxon>
        <taxon>Methanobacteriota</taxon>
        <taxon>Stenosarchaea group</taxon>
        <taxon>Halobacteria</taxon>
        <taxon>Halobacteriales</taxon>
        <taxon>Haladaptataceae</taxon>
        <taxon>Haladaptatus</taxon>
    </lineage>
</organism>
<dbReference type="AlphaFoldDB" id="A0A1N7DHQ7"/>
<evidence type="ECO:0000256" key="1">
    <source>
        <dbReference type="ARBA" id="ARBA00023239"/>
    </source>
</evidence>
<dbReference type="InterPro" id="IPR052172">
    <property type="entry name" value="UxaA_altronate/galactarate_dh"/>
</dbReference>
<dbReference type="Pfam" id="PF08666">
    <property type="entry name" value="SAF"/>
    <property type="match status" value="1"/>
</dbReference>